<sequence>MFFISYRLSSIDTLSSAKSSSALKTDFQRCIMQIRIAITLSYHQFNEWSKENVKTRTARSGTREDKVPGTPIL</sequence>
<proteinExistence type="predicted"/>
<dbReference type="EMBL" id="JYDJ01000127">
    <property type="protein sequence ID" value="KRX43123.1"/>
    <property type="molecule type" value="Genomic_DNA"/>
</dbReference>
<feature type="region of interest" description="Disordered" evidence="1">
    <location>
        <begin position="52"/>
        <end position="73"/>
    </location>
</feature>
<name>A0A0V0TXJ3_9BILA</name>
<protein>
    <submittedName>
        <fullName evidence="2">Uncharacterized protein</fullName>
    </submittedName>
</protein>
<evidence type="ECO:0000313" key="2">
    <source>
        <dbReference type="EMBL" id="KRX43123.1"/>
    </source>
</evidence>
<comment type="caution">
    <text evidence="2">The sequence shown here is derived from an EMBL/GenBank/DDBJ whole genome shotgun (WGS) entry which is preliminary data.</text>
</comment>
<organism evidence="2 3">
    <name type="scientific">Trichinella murrelli</name>
    <dbReference type="NCBI Taxonomy" id="144512"/>
    <lineage>
        <taxon>Eukaryota</taxon>
        <taxon>Metazoa</taxon>
        <taxon>Ecdysozoa</taxon>
        <taxon>Nematoda</taxon>
        <taxon>Enoplea</taxon>
        <taxon>Dorylaimia</taxon>
        <taxon>Trichinellida</taxon>
        <taxon>Trichinellidae</taxon>
        <taxon>Trichinella</taxon>
    </lineage>
</organism>
<evidence type="ECO:0000256" key="1">
    <source>
        <dbReference type="SAM" id="MobiDB-lite"/>
    </source>
</evidence>
<accession>A0A0V0TXJ3</accession>
<dbReference type="Proteomes" id="UP000055048">
    <property type="component" value="Unassembled WGS sequence"/>
</dbReference>
<dbReference type="AlphaFoldDB" id="A0A0V0TXJ3"/>
<reference evidence="2 3" key="1">
    <citation type="submission" date="2015-01" db="EMBL/GenBank/DDBJ databases">
        <title>Evolution of Trichinella species and genotypes.</title>
        <authorList>
            <person name="Korhonen P.K."/>
            <person name="Edoardo P."/>
            <person name="Giuseppe L.R."/>
            <person name="Gasser R.B."/>
        </authorList>
    </citation>
    <scope>NUCLEOTIDE SEQUENCE [LARGE SCALE GENOMIC DNA]</scope>
    <source>
        <strain evidence="2">ISS417</strain>
    </source>
</reference>
<gene>
    <name evidence="2" type="ORF">T05_14861</name>
</gene>
<keyword evidence="3" id="KW-1185">Reference proteome</keyword>
<evidence type="ECO:0000313" key="3">
    <source>
        <dbReference type="Proteomes" id="UP000055048"/>
    </source>
</evidence>